<proteinExistence type="predicted"/>
<evidence type="ECO:0000313" key="1">
    <source>
        <dbReference type="EMBL" id="KAL2067948.1"/>
    </source>
</evidence>
<protein>
    <submittedName>
        <fullName evidence="1">Uncharacterized protein</fullName>
    </submittedName>
</protein>
<keyword evidence="2" id="KW-1185">Reference proteome</keyword>
<organism evidence="1 2">
    <name type="scientific">Oculimacula yallundae</name>
    <dbReference type="NCBI Taxonomy" id="86028"/>
    <lineage>
        <taxon>Eukaryota</taxon>
        <taxon>Fungi</taxon>
        <taxon>Dikarya</taxon>
        <taxon>Ascomycota</taxon>
        <taxon>Pezizomycotina</taxon>
        <taxon>Leotiomycetes</taxon>
        <taxon>Helotiales</taxon>
        <taxon>Ploettnerulaceae</taxon>
        <taxon>Oculimacula</taxon>
    </lineage>
</organism>
<evidence type="ECO:0000313" key="2">
    <source>
        <dbReference type="Proteomes" id="UP001595075"/>
    </source>
</evidence>
<comment type="caution">
    <text evidence="1">The sequence shown here is derived from an EMBL/GenBank/DDBJ whole genome shotgun (WGS) entry which is preliminary data.</text>
</comment>
<dbReference type="Proteomes" id="UP001595075">
    <property type="component" value="Unassembled WGS sequence"/>
</dbReference>
<gene>
    <name evidence="1" type="ORF">VTL71DRAFT_16046</name>
</gene>
<sequence length="119" mass="13367">MAFRGWKAHEELGVYPYIKSNNTDIIIRTQLSFLHTDISTVSASTPHRQPSDAMAMHKGGSSLFSLLALGSPCRLKGERRAKEASKFPWPNNHPSTGEFYTVPVSPVRFRRPRPGESRD</sequence>
<name>A0ABR4CDC2_9HELO</name>
<accession>A0ABR4CDC2</accession>
<dbReference type="EMBL" id="JAZHXI010000009">
    <property type="protein sequence ID" value="KAL2067948.1"/>
    <property type="molecule type" value="Genomic_DNA"/>
</dbReference>
<reference evidence="1 2" key="1">
    <citation type="journal article" date="2024" name="Commun. Biol.">
        <title>Comparative genomic analysis of thermophilic fungi reveals convergent evolutionary adaptations and gene losses.</title>
        <authorList>
            <person name="Steindorff A.S."/>
            <person name="Aguilar-Pontes M.V."/>
            <person name="Robinson A.J."/>
            <person name="Andreopoulos B."/>
            <person name="LaButti K."/>
            <person name="Kuo A."/>
            <person name="Mondo S."/>
            <person name="Riley R."/>
            <person name="Otillar R."/>
            <person name="Haridas S."/>
            <person name="Lipzen A."/>
            <person name="Grimwood J."/>
            <person name="Schmutz J."/>
            <person name="Clum A."/>
            <person name="Reid I.D."/>
            <person name="Moisan M.C."/>
            <person name="Butler G."/>
            <person name="Nguyen T.T.M."/>
            <person name="Dewar K."/>
            <person name="Conant G."/>
            <person name="Drula E."/>
            <person name="Henrissat B."/>
            <person name="Hansel C."/>
            <person name="Singer S."/>
            <person name="Hutchinson M.I."/>
            <person name="de Vries R.P."/>
            <person name="Natvig D.O."/>
            <person name="Powell A.J."/>
            <person name="Tsang A."/>
            <person name="Grigoriev I.V."/>
        </authorList>
    </citation>
    <scope>NUCLEOTIDE SEQUENCE [LARGE SCALE GENOMIC DNA]</scope>
    <source>
        <strain evidence="1 2">CBS 494.80</strain>
    </source>
</reference>